<dbReference type="EMBL" id="JAHVAH010000001">
    <property type="protein sequence ID" value="MBW0144773.1"/>
    <property type="molecule type" value="Genomic_DNA"/>
</dbReference>
<evidence type="ECO:0000313" key="3">
    <source>
        <dbReference type="EMBL" id="MBW0144773.1"/>
    </source>
</evidence>
<organism evidence="3 4">
    <name type="scientific">Sphingomicrobium clamense</name>
    <dbReference type="NCBI Taxonomy" id="2851013"/>
    <lineage>
        <taxon>Bacteria</taxon>
        <taxon>Pseudomonadati</taxon>
        <taxon>Pseudomonadota</taxon>
        <taxon>Alphaproteobacteria</taxon>
        <taxon>Sphingomonadales</taxon>
        <taxon>Sphingomonadaceae</taxon>
        <taxon>Sphingomicrobium</taxon>
    </lineage>
</organism>
<feature type="domain" description="DUF6438" evidence="2">
    <location>
        <begin position="29"/>
        <end position="141"/>
    </location>
</feature>
<reference evidence="3 4" key="1">
    <citation type="submission" date="2021-07" db="EMBL/GenBank/DDBJ databases">
        <title>The draft genome sequence of Sphingomicrobium sp. B8.</title>
        <authorList>
            <person name="Mu L."/>
        </authorList>
    </citation>
    <scope>NUCLEOTIDE SEQUENCE [LARGE SCALE GENOMIC DNA]</scope>
    <source>
        <strain evidence="3 4">B8</strain>
    </source>
</reference>
<keyword evidence="4" id="KW-1185">Reference proteome</keyword>
<dbReference type="Proteomes" id="UP000698028">
    <property type="component" value="Unassembled WGS sequence"/>
</dbReference>
<evidence type="ECO:0000256" key="1">
    <source>
        <dbReference type="SAM" id="SignalP"/>
    </source>
</evidence>
<dbReference type="InterPro" id="IPR045497">
    <property type="entry name" value="DUF6438"/>
</dbReference>
<evidence type="ECO:0000259" key="2">
    <source>
        <dbReference type="Pfam" id="PF20033"/>
    </source>
</evidence>
<dbReference type="PROSITE" id="PS51257">
    <property type="entry name" value="PROKAR_LIPOPROTEIN"/>
    <property type="match status" value="1"/>
</dbReference>
<comment type="caution">
    <text evidence="3">The sequence shown here is derived from an EMBL/GenBank/DDBJ whole genome shotgun (WGS) entry which is preliminary data.</text>
</comment>
<dbReference type="RefSeq" id="WP_218632734.1">
    <property type="nucleotide sequence ID" value="NZ_JAHVAH010000001.1"/>
</dbReference>
<proteinExistence type="predicted"/>
<protein>
    <recommendedName>
        <fullName evidence="2">DUF6438 domain-containing protein</fullName>
    </recommendedName>
</protein>
<gene>
    <name evidence="3" type="ORF">KTQ36_05625</name>
</gene>
<evidence type="ECO:0000313" key="4">
    <source>
        <dbReference type="Proteomes" id="UP000698028"/>
    </source>
</evidence>
<feature type="signal peptide" evidence="1">
    <location>
        <begin position="1"/>
        <end position="15"/>
    </location>
</feature>
<keyword evidence="1" id="KW-0732">Signal</keyword>
<sequence>MVRKLLVLGMAAALAGCVGLPGSKAPVETIRYVTGPCLGPCPVYVVTAASDGIGVYDGRQNVLVTGKRTFAMSQAEWEAFKAALQPYRPTGNMEYRGANCTTIATDLPSVEVAWGGDGQQDILHADFGCDMEKNQAMYNALAAAPRHLPIDIFVGRR</sequence>
<feature type="chain" id="PRO_5047488145" description="DUF6438 domain-containing protein" evidence="1">
    <location>
        <begin position="16"/>
        <end position="157"/>
    </location>
</feature>
<accession>A0ABS6V6T4</accession>
<name>A0ABS6V6T4_9SPHN</name>
<dbReference type="Pfam" id="PF20033">
    <property type="entry name" value="DUF6438"/>
    <property type="match status" value="1"/>
</dbReference>